<evidence type="ECO:0000256" key="9">
    <source>
        <dbReference type="SAM" id="MobiDB-lite"/>
    </source>
</evidence>
<accession>A0A132BAY6</accession>
<keyword evidence="6" id="KW-0804">Transcription</keyword>
<proteinExistence type="inferred from homology"/>
<dbReference type="SMART" id="SM00066">
    <property type="entry name" value="GAL4"/>
    <property type="match status" value="1"/>
</dbReference>
<dbReference type="SMART" id="SM00906">
    <property type="entry name" value="Fungal_trans"/>
    <property type="match status" value="1"/>
</dbReference>
<dbReference type="InParanoid" id="A0A132BAY6"/>
<dbReference type="SUPFAM" id="SSF57701">
    <property type="entry name" value="Zn2/Cys6 DNA-binding domain"/>
    <property type="match status" value="1"/>
</dbReference>
<dbReference type="KEGG" id="psco:LY89DRAFT_787845"/>
<dbReference type="PROSITE" id="PS50048">
    <property type="entry name" value="ZN2_CY6_FUNGAL_2"/>
    <property type="match status" value="1"/>
</dbReference>
<evidence type="ECO:0000256" key="7">
    <source>
        <dbReference type="ARBA" id="ARBA00023242"/>
    </source>
</evidence>
<keyword evidence="12" id="KW-1185">Reference proteome</keyword>
<keyword evidence="7" id="KW-0539">Nucleus</keyword>
<gene>
    <name evidence="11" type="ORF">LY89DRAFT_787845</name>
</gene>
<dbReference type="CDD" id="cd00067">
    <property type="entry name" value="GAL4"/>
    <property type="match status" value="1"/>
</dbReference>
<dbReference type="GO" id="GO:0008270">
    <property type="term" value="F:zinc ion binding"/>
    <property type="evidence" value="ECO:0007669"/>
    <property type="project" value="InterPro"/>
</dbReference>
<dbReference type="Gene3D" id="4.10.240.10">
    <property type="entry name" value="Zn(2)-C6 fungal-type DNA-binding domain"/>
    <property type="match status" value="1"/>
</dbReference>
<feature type="compositionally biased region" description="Polar residues" evidence="9">
    <location>
        <begin position="430"/>
        <end position="439"/>
    </location>
</feature>
<dbReference type="RefSeq" id="XP_018063893.1">
    <property type="nucleotide sequence ID" value="XM_018223111.1"/>
</dbReference>
<feature type="region of interest" description="Disordered" evidence="9">
    <location>
        <begin position="1"/>
        <end position="37"/>
    </location>
</feature>
<evidence type="ECO:0000313" key="11">
    <source>
        <dbReference type="EMBL" id="KUJ09538.1"/>
    </source>
</evidence>
<evidence type="ECO:0000256" key="4">
    <source>
        <dbReference type="ARBA" id="ARBA00023125"/>
    </source>
</evidence>
<evidence type="ECO:0000256" key="1">
    <source>
        <dbReference type="ARBA" id="ARBA00022723"/>
    </source>
</evidence>
<keyword evidence="5" id="KW-0010">Activator</keyword>
<evidence type="ECO:0000313" key="12">
    <source>
        <dbReference type="Proteomes" id="UP000070700"/>
    </source>
</evidence>
<dbReference type="PANTHER" id="PTHR47663">
    <property type="entry name" value="XYLANOLYTIC TRANSCRIPTIONAL ACTIVATOR XLNR-RELATED"/>
    <property type="match status" value="1"/>
</dbReference>
<dbReference type="EMBL" id="KQ947431">
    <property type="protein sequence ID" value="KUJ09538.1"/>
    <property type="molecule type" value="Genomic_DNA"/>
</dbReference>
<keyword evidence="4" id="KW-0238">DNA-binding</keyword>
<evidence type="ECO:0000256" key="3">
    <source>
        <dbReference type="ARBA" id="ARBA00023015"/>
    </source>
</evidence>
<feature type="region of interest" description="Disordered" evidence="9">
    <location>
        <begin position="501"/>
        <end position="521"/>
    </location>
</feature>
<dbReference type="Pfam" id="PF04082">
    <property type="entry name" value="Fungal_trans"/>
    <property type="match status" value="1"/>
</dbReference>
<dbReference type="GO" id="GO:0006351">
    <property type="term" value="P:DNA-templated transcription"/>
    <property type="evidence" value="ECO:0007669"/>
    <property type="project" value="InterPro"/>
</dbReference>
<feature type="domain" description="Zn(2)-C6 fungal-type" evidence="10">
    <location>
        <begin position="42"/>
        <end position="71"/>
    </location>
</feature>
<dbReference type="GO" id="GO:0000981">
    <property type="term" value="F:DNA-binding transcription factor activity, RNA polymerase II-specific"/>
    <property type="evidence" value="ECO:0007669"/>
    <property type="project" value="InterPro"/>
</dbReference>
<evidence type="ECO:0000256" key="6">
    <source>
        <dbReference type="ARBA" id="ARBA00023163"/>
    </source>
</evidence>
<dbReference type="Proteomes" id="UP000070700">
    <property type="component" value="Unassembled WGS sequence"/>
</dbReference>
<feature type="compositionally biased region" description="Polar residues" evidence="9">
    <location>
        <begin position="20"/>
        <end position="33"/>
    </location>
</feature>
<protein>
    <recommendedName>
        <fullName evidence="10">Zn(2)-C6 fungal-type domain-containing protein</fullName>
    </recommendedName>
</protein>
<dbReference type="InterPro" id="IPR001138">
    <property type="entry name" value="Zn2Cys6_DnaBD"/>
</dbReference>
<evidence type="ECO:0000259" key="10">
    <source>
        <dbReference type="PROSITE" id="PS50048"/>
    </source>
</evidence>
<keyword evidence="2" id="KW-0862">Zinc</keyword>
<organism evidence="11 12">
    <name type="scientific">Mollisia scopiformis</name>
    <name type="common">Conifer needle endophyte fungus</name>
    <name type="synonym">Phialocephala scopiformis</name>
    <dbReference type="NCBI Taxonomy" id="149040"/>
    <lineage>
        <taxon>Eukaryota</taxon>
        <taxon>Fungi</taxon>
        <taxon>Dikarya</taxon>
        <taxon>Ascomycota</taxon>
        <taxon>Pezizomycotina</taxon>
        <taxon>Leotiomycetes</taxon>
        <taxon>Helotiales</taxon>
        <taxon>Mollisiaceae</taxon>
        <taxon>Mollisia</taxon>
    </lineage>
</organism>
<dbReference type="AlphaFoldDB" id="A0A132BAY6"/>
<dbReference type="CDD" id="cd12148">
    <property type="entry name" value="fungal_TF_MHR"/>
    <property type="match status" value="1"/>
</dbReference>
<dbReference type="InterPro" id="IPR007219">
    <property type="entry name" value="XnlR_reg_dom"/>
</dbReference>
<dbReference type="PANTHER" id="PTHR47663:SF1">
    <property type="entry name" value="XYLANOLYTIC TRANSCRIPTIONAL ACTIVATOR XLNR-RELATED"/>
    <property type="match status" value="1"/>
</dbReference>
<evidence type="ECO:0000256" key="8">
    <source>
        <dbReference type="ARBA" id="ARBA00037990"/>
    </source>
</evidence>
<dbReference type="GeneID" id="28832837"/>
<dbReference type="InterPro" id="IPR036864">
    <property type="entry name" value="Zn2-C6_fun-type_DNA-bd_sf"/>
</dbReference>
<dbReference type="Pfam" id="PF00172">
    <property type="entry name" value="Zn_clus"/>
    <property type="match status" value="1"/>
</dbReference>
<reference evidence="11 12" key="1">
    <citation type="submission" date="2015-10" db="EMBL/GenBank/DDBJ databases">
        <title>Full genome of DAOMC 229536 Phialocephala scopiformis, a fungal endophyte of spruce producing the potent anti-insectan compound rugulosin.</title>
        <authorList>
            <consortium name="DOE Joint Genome Institute"/>
            <person name="Walker A.K."/>
            <person name="Frasz S.L."/>
            <person name="Seifert K.A."/>
            <person name="Miller J.D."/>
            <person name="Mondo S.J."/>
            <person name="Labutti K."/>
            <person name="Lipzen A."/>
            <person name="Dockter R."/>
            <person name="Kennedy M."/>
            <person name="Grigoriev I.V."/>
            <person name="Spatafora J.W."/>
        </authorList>
    </citation>
    <scope>NUCLEOTIDE SEQUENCE [LARGE SCALE GENOMIC DNA]</scope>
    <source>
        <strain evidence="11 12">CBS 120377</strain>
    </source>
</reference>
<feature type="compositionally biased region" description="Polar residues" evidence="9">
    <location>
        <begin position="83"/>
        <end position="104"/>
    </location>
</feature>
<sequence length="878" mass="97650">MEDNTQGAGSGEGNVEDNYVANSASPENSTASSGVRKRISKACDHCNSARRKCDGHQPCSYCLRTRSRCSYKRQAKKRGKTPASASKKLSASQTVRPPSQTPLQELATTSTIATEASQIANHVHGISQEVQRDRDVHSVPTDDLNESTVEGFTFSPLVDDYQMFDFDPGWGIEDFGDAIENASLLNLNGSTNIHEGMVMGPSEMLLESTNLDPSNQSRKNGAPRISSSHRVTYGIHSFMADDEGGTCSIRDTSSVPSQVLNNTLKISRSGSLPKIQGDGTTSEQQRLNGTLRHTASLQQESSGNSTIQYPVLADTIHLLRPIMPDTLSFALLEAYFNTSPVTNAYLQPCVPPSVYRKFSFLRTNEPRQSSQVLLVSMLWLSAQTADIPLLNASIARRKYVRRKLLELTTRLLKPLNEVSLDGNPPRRQKPSSTTQNQTEEGIYSEVKPRNSMNDGLDEIMAYVHLAMVTSASEFKGASLRWWNIAFSLAREAKLYQEILDPLPESQGNDDSGGLSPDSPQRARLQSYRQGHAFGEHSIFASLISEEGKEERRRVWWFLYAIDRQLSLSYNKPLALLDSECQHLRRPCNDALWQSDQSFELIQLSDIGKGPYFECKGASFFGFFLPLAALLGEIVYFVQAQNHPRFGISQSTLLDWKQWEKGISDRLHSYEHSLKCLLELDQVLPDAGLPSGSYPSLSPQSIGQESPIPLQNRISYAYAKVNIHILHVLLAGKWDALVLLEESNTWYSSPAFVATIGHVVDAAKSAESLLDLDPDAHFMPFFLGIYLFQGCVPLIVAADRLKTDAAEIIIKACDTMIRVHEAHIIRMPSEYQILFVSVLRMGLKEMQGRPFYASGDPTSRYRQVFERYSWASEGRGLAG</sequence>
<feature type="region of interest" description="Disordered" evidence="9">
    <location>
        <begin position="416"/>
        <end position="449"/>
    </location>
</feature>
<keyword evidence="1" id="KW-0479">Metal-binding</keyword>
<name>A0A132BAY6_MOLSC</name>
<dbReference type="GO" id="GO:0003677">
    <property type="term" value="F:DNA binding"/>
    <property type="evidence" value="ECO:0007669"/>
    <property type="project" value="UniProtKB-KW"/>
</dbReference>
<evidence type="ECO:0000256" key="2">
    <source>
        <dbReference type="ARBA" id="ARBA00022833"/>
    </source>
</evidence>
<dbReference type="STRING" id="149040.A0A132BAY6"/>
<comment type="similarity">
    <text evidence="8">Belongs to the xlnR/xlr1 family.</text>
</comment>
<dbReference type="OrthoDB" id="3837332at2759"/>
<dbReference type="InterPro" id="IPR051439">
    <property type="entry name" value="XlnR/Xlr1"/>
</dbReference>
<evidence type="ECO:0000256" key="5">
    <source>
        <dbReference type="ARBA" id="ARBA00023159"/>
    </source>
</evidence>
<keyword evidence="3" id="KW-0805">Transcription regulation</keyword>
<feature type="region of interest" description="Disordered" evidence="9">
    <location>
        <begin position="73"/>
        <end position="104"/>
    </location>
</feature>